<dbReference type="EMBL" id="JARMAB010000041">
    <property type="protein sequence ID" value="MED1205860.1"/>
    <property type="molecule type" value="Genomic_DNA"/>
</dbReference>
<keyword evidence="2" id="KW-1185">Reference proteome</keyword>
<protein>
    <submittedName>
        <fullName evidence="1">Uncharacterized protein</fullName>
    </submittedName>
</protein>
<dbReference type="RefSeq" id="WP_066262903.1">
    <property type="nucleotide sequence ID" value="NZ_JARMAB010000041.1"/>
</dbReference>
<proteinExistence type="predicted"/>
<reference evidence="1 2" key="1">
    <citation type="submission" date="2023-03" db="EMBL/GenBank/DDBJ databases">
        <title>Bacillus Genome Sequencing.</title>
        <authorList>
            <person name="Dunlap C."/>
        </authorList>
    </citation>
    <scope>NUCLEOTIDE SEQUENCE [LARGE SCALE GENOMIC DNA]</scope>
    <source>
        <strain evidence="1 2">B-23453</strain>
    </source>
</reference>
<dbReference type="Proteomes" id="UP001341444">
    <property type="component" value="Unassembled WGS sequence"/>
</dbReference>
<evidence type="ECO:0000313" key="1">
    <source>
        <dbReference type="EMBL" id="MED1205860.1"/>
    </source>
</evidence>
<accession>A0ABU6MS52</accession>
<sequence>MVKCLYCARKEGTYPVKKWNKDEILYFCEDHYKEAAKYEHDNKMQFYNHYSNEVARKTLPEESLQKWNKIHEEIKNSPSH</sequence>
<evidence type="ECO:0000313" key="2">
    <source>
        <dbReference type="Proteomes" id="UP001341444"/>
    </source>
</evidence>
<comment type="caution">
    <text evidence="1">The sequence shown here is derived from an EMBL/GenBank/DDBJ whole genome shotgun (WGS) entry which is preliminary data.</text>
</comment>
<name>A0ABU6MS52_9BACI</name>
<organism evidence="1 2">
    <name type="scientific">Heyndrickxia acidicola</name>
    <dbReference type="NCBI Taxonomy" id="209389"/>
    <lineage>
        <taxon>Bacteria</taxon>
        <taxon>Bacillati</taxon>
        <taxon>Bacillota</taxon>
        <taxon>Bacilli</taxon>
        <taxon>Bacillales</taxon>
        <taxon>Bacillaceae</taxon>
        <taxon>Heyndrickxia</taxon>
    </lineage>
</organism>
<gene>
    <name evidence="1" type="ORF">P4T90_22765</name>
</gene>